<dbReference type="PANTHER" id="PTHR42753:SF10">
    <property type="entry name" value="PROLINE--TRNA LIGASE, MITOCHONDRIAL-RELATED"/>
    <property type="match status" value="1"/>
</dbReference>
<keyword evidence="2 11" id="KW-0436">Ligase</keyword>
<proteinExistence type="predicted"/>
<dbReference type="SUPFAM" id="SSF55681">
    <property type="entry name" value="Class II aaRS and biotin synthetases"/>
    <property type="match status" value="1"/>
</dbReference>
<evidence type="ECO:0000256" key="8">
    <source>
        <dbReference type="ARBA" id="ARBA00047671"/>
    </source>
</evidence>
<dbReference type="Proteomes" id="UP000326759">
    <property type="component" value="Unassembled WGS sequence"/>
</dbReference>
<keyword evidence="3" id="KW-0547">Nucleotide-binding</keyword>
<dbReference type="Gene3D" id="3.30.930.10">
    <property type="entry name" value="Bira Bifunctional Protein, Domain 2"/>
    <property type="match status" value="1"/>
</dbReference>
<evidence type="ECO:0000256" key="5">
    <source>
        <dbReference type="ARBA" id="ARBA00022917"/>
    </source>
</evidence>
<evidence type="ECO:0000256" key="4">
    <source>
        <dbReference type="ARBA" id="ARBA00022840"/>
    </source>
</evidence>
<dbReference type="OrthoDB" id="10267474at2759"/>
<evidence type="ECO:0000313" key="11">
    <source>
        <dbReference type="EMBL" id="KAB7505327.1"/>
    </source>
</evidence>
<evidence type="ECO:0000256" key="6">
    <source>
        <dbReference type="ARBA" id="ARBA00023146"/>
    </source>
</evidence>
<evidence type="ECO:0000313" key="12">
    <source>
        <dbReference type="Proteomes" id="UP000326759"/>
    </source>
</evidence>
<dbReference type="CDD" id="cd00779">
    <property type="entry name" value="ProRS_core_prok"/>
    <property type="match status" value="1"/>
</dbReference>
<comment type="catalytic activity">
    <reaction evidence="8">
        <text>tRNA(Pro) + L-proline + ATP = L-prolyl-tRNA(Pro) + AMP + diphosphate</text>
        <dbReference type="Rhea" id="RHEA:14305"/>
        <dbReference type="Rhea" id="RHEA-COMP:9700"/>
        <dbReference type="Rhea" id="RHEA-COMP:9702"/>
        <dbReference type="ChEBI" id="CHEBI:30616"/>
        <dbReference type="ChEBI" id="CHEBI:33019"/>
        <dbReference type="ChEBI" id="CHEBI:60039"/>
        <dbReference type="ChEBI" id="CHEBI:78442"/>
        <dbReference type="ChEBI" id="CHEBI:78532"/>
        <dbReference type="ChEBI" id="CHEBI:456215"/>
        <dbReference type="EC" id="6.1.1.15"/>
    </reaction>
</comment>
<sequence>MSLLMSKQRIKAFLSFNSKIQRISKVQLHRMTKMFPPIREAKIDKKIETISTEPMFDHNIISSQHSGLFTLLPFGLRAVEKLINIIDAQMKKAGCQKLYLPHLTSTSLWKKSGRYDDCGSEIFRLHDSKNHEYLLSPTHEEAITSLVSSFQPLSHSNLPIYVYQISTKFRDEKRSKHGLLRSREFLMKDLYTFDKNLTAAKDTYKTIVNVYDDLFTNLGIPFKKVKANVGTIGGIKSHEFHVLSDVGEDSILSCTSCGFSANIDVLSDEHLNTCQSCGTALITKKGIEVGHSFLLGTKYSVPLSAQFKDEDGFHPMYMGCYGIGITRLLAAGIEVLSTENQLIWPKNLAPFKVCLIPPKRGSKEECASHWCYHLEYLINEIANYKDEVVVDDRLKLTVGKRYNYAKEFGFPIIIIVGKSAVNRIPMFELFQENNKMVLSQSDLLQYLKTH</sequence>
<dbReference type="PROSITE" id="PS50862">
    <property type="entry name" value="AA_TRNA_LIGASE_II"/>
    <property type="match status" value="1"/>
</dbReference>
<dbReference type="AlphaFoldDB" id="A0A5N5TGG4"/>
<dbReference type="InterPro" id="IPR002314">
    <property type="entry name" value="aa-tRNA-synt_IIb"/>
</dbReference>
<organism evidence="11 12">
    <name type="scientific">Armadillidium nasatum</name>
    <dbReference type="NCBI Taxonomy" id="96803"/>
    <lineage>
        <taxon>Eukaryota</taxon>
        <taxon>Metazoa</taxon>
        <taxon>Ecdysozoa</taxon>
        <taxon>Arthropoda</taxon>
        <taxon>Crustacea</taxon>
        <taxon>Multicrustacea</taxon>
        <taxon>Malacostraca</taxon>
        <taxon>Eumalacostraca</taxon>
        <taxon>Peracarida</taxon>
        <taxon>Isopoda</taxon>
        <taxon>Oniscidea</taxon>
        <taxon>Crinocheta</taxon>
        <taxon>Armadillidiidae</taxon>
        <taxon>Armadillidium</taxon>
    </lineage>
</organism>
<evidence type="ECO:0000256" key="3">
    <source>
        <dbReference type="ARBA" id="ARBA00022741"/>
    </source>
</evidence>
<dbReference type="GO" id="GO:0004827">
    <property type="term" value="F:proline-tRNA ligase activity"/>
    <property type="evidence" value="ECO:0007669"/>
    <property type="project" value="UniProtKB-EC"/>
</dbReference>
<keyword evidence="12" id="KW-1185">Reference proteome</keyword>
<protein>
    <recommendedName>
        <fullName evidence="9">Probable proline--tRNA ligase, mitochondrial</fullName>
        <ecNumber evidence="1">6.1.1.15</ecNumber>
    </recommendedName>
    <alternativeName>
        <fullName evidence="7">Prolyl-tRNA synthetase</fullName>
    </alternativeName>
</protein>
<comment type="caution">
    <text evidence="11">The sequence shown here is derived from an EMBL/GenBank/DDBJ whole genome shotgun (WGS) entry which is preliminary data.</text>
</comment>
<evidence type="ECO:0000256" key="2">
    <source>
        <dbReference type="ARBA" id="ARBA00022598"/>
    </source>
</evidence>
<dbReference type="EC" id="6.1.1.15" evidence="1"/>
<dbReference type="InterPro" id="IPR045864">
    <property type="entry name" value="aa-tRNA-synth_II/BPL/LPL"/>
</dbReference>
<dbReference type="PRINTS" id="PR01046">
    <property type="entry name" value="TRNASYNTHPRO"/>
</dbReference>
<dbReference type="EMBL" id="SEYY01001387">
    <property type="protein sequence ID" value="KAB7505327.1"/>
    <property type="molecule type" value="Genomic_DNA"/>
</dbReference>
<dbReference type="InterPro" id="IPR036621">
    <property type="entry name" value="Anticodon-bd_dom_sf"/>
</dbReference>
<dbReference type="PANTHER" id="PTHR42753">
    <property type="entry name" value="MITOCHONDRIAL RIBOSOME PROTEIN L39/PROLYL-TRNA LIGASE FAMILY MEMBER"/>
    <property type="match status" value="1"/>
</dbReference>
<dbReference type="Gene3D" id="3.40.50.800">
    <property type="entry name" value="Anticodon-binding domain"/>
    <property type="match status" value="1"/>
</dbReference>
<accession>A0A5N5TGG4</accession>
<dbReference type="FunFam" id="3.30.930.10:FF:000042">
    <property type="entry name" value="probable proline--tRNA ligase, mitochondrial"/>
    <property type="match status" value="1"/>
</dbReference>
<dbReference type="SUPFAM" id="SSF52954">
    <property type="entry name" value="Class II aaRS ABD-related"/>
    <property type="match status" value="1"/>
</dbReference>
<dbReference type="Pfam" id="PF00587">
    <property type="entry name" value="tRNA-synt_2b"/>
    <property type="match status" value="1"/>
</dbReference>
<keyword evidence="6" id="KW-0030">Aminoacyl-tRNA synthetase</keyword>
<dbReference type="GO" id="GO:0006433">
    <property type="term" value="P:prolyl-tRNA aminoacylation"/>
    <property type="evidence" value="ECO:0007669"/>
    <property type="project" value="InterPro"/>
</dbReference>
<gene>
    <name evidence="11" type="primary">PARS2</name>
    <name evidence="11" type="ORF">Anas_05397</name>
</gene>
<name>A0A5N5TGG4_9CRUS</name>
<dbReference type="InterPro" id="IPR033730">
    <property type="entry name" value="ProRS_core_prok"/>
</dbReference>
<evidence type="ECO:0000259" key="10">
    <source>
        <dbReference type="PROSITE" id="PS50862"/>
    </source>
</evidence>
<dbReference type="InterPro" id="IPR050062">
    <property type="entry name" value="Pro-tRNA_synthetase"/>
</dbReference>
<evidence type="ECO:0000256" key="9">
    <source>
        <dbReference type="ARBA" id="ARBA00071545"/>
    </source>
</evidence>
<keyword evidence="5" id="KW-0648">Protein biosynthesis</keyword>
<evidence type="ECO:0000256" key="1">
    <source>
        <dbReference type="ARBA" id="ARBA00012831"/>
    </source>
</evidence>
<dbReference type="GO" id="GO:0005524">
    <property type="term" value="F:ATP binding"/>
    <property type="evidence" value="ECO:0007669"/>
    <property type="project" value="UniProtKB-KW"/>
</dbReference>
<dbReference type="InterPro" id="IPR002316">
    <property type="entry name" value="Pro-tRNA-ligase_IIa"/>
</dbReference>
<dbReference type="GO" id="GO:0005739">
    <property type="term" value="C:mitochondrion"/>
    <property type="evidence" value="ECO:0007669"/>
    <property type="project" value="TreeGrafter"/>
</dbReference>
<evidence type="ECO:0000256" key="7">
    <source>
        <dbReference type="ARBA" id="ARBA00029731"/>
    </source>
</evidence>
<feature type="domain" description="Aminoacyl-transfer RNA synthetases class-II family profile" evidence="10">
    <location>
        <begin position="75"/>
        <end position="345"/>
    </location>
</feature>
<reference evidence="11 12" key="1">
    <citation type="journal article" date="2019" name="PLoS Biol.">
        <title>Sex chromosomes control vertical transmission of feminizing Wolbachia symbionts in an isopod.</title>
        <authorList>
            <person name="Becking T."/>
            <person name="Chebbi M.A."/>
            <person name="Giraud I."/>
            <person name="Moumen B."/>
            <person name="Laverre T."/>
            <person name="Caubet Y."/>
            <person name="Peccoud J."/>
            <person name="Gilbert C."/>
            <person name="Cordaux R."/>
        </authorList>
    </citation>
    <scope>NUCLEOTIDE SEQUENCE [LARGE SCALE GENOMIC DNA]</scope>
    <source>
        <strain evidence="11">ANa2</strain>
        <tissue evidence="11">Whole body excluding digestive tract and cuticle</tissue>
    </source>
</reference>
<keyword evidence="4" id="KW-0067">ATP-binding</keyword>
<dbReference type="InterPro" id="IPR006195">
    <property type="entry name" value="aa-tRNA-synth_II"/>
</dbReference>